<keyword evidence="1" id="KW-1133">Transmembrane helix</keyword>
<feature type="transmembrane region" description="Helical" evidence="1">
    <location>
        <begin position="63"/>
        <end position="82"/>
    </location>
</feature>
<feature type="transmembrane region" description="Helical" evidence="1">
    <location>
        <begin position="334"/>
        <end position="356"/>
    </location>
</feature>
<keyword evidence="1" id="KW-0472">Membrane</keyword>
<dbReference type="PANTHER" id="PTHR39084">
    <property type="entry name" value="MEMBRANE PROTEIN-RELATED"/>
    <property type="match status" value="1"/>
</dbReference>
<accession>A0A0B4WY22</accession>
<dbReference type="InterPro" id="IPR049177">
    <property type="entry name" value="MgtC_SapB_SrpB_YhiD_N"/>
</dbReference>
<feature type="transmembrane region" description="Helical" evidence="1">
    <location>
        <begin position="38"/>
        <end position="57"/>
    </location>
</feature>
<dbReference type="KEGG" id="rga:RGR602_CH00494"/>
<reference evidence="4 5" key="1">
    <citation type="submission" date="2013-11" db="EMBL/GenBank/DDBJ databases">
        <title>Complete genome sequence of Rhizobium gallicum bv. gallicum R602.</title>
        <authorList>
            <person name="Bustos P."/>
            <person name="Santamaria R.I."/>
            <person name="Lozano L."/>
            <person name="Acosta J.L."/>
            <person name="Ormeno-Orrillo E."/>
            <person name="Rogel M.A."/>
            <person name="Romero D."/>
            <person name="Cevallos M.A."/>
            <person name="Martinez-Romero E."/>
            <person name="Gonzalez V."/>
        </authorList>
    </citation>
    <scope>NUCLEOTIDE SEQUENCE [LARGE SCALE GENOMIC DNA]</scope>
    <source>
        <strain evidence="4 5">R602</strain>
    </source>
</reference>
<feature type="transmembrane region" description="Helical" evidence="1">
    <location>
        <begin position="368"/>
        <end position="389"/>
    </location>
</feature>
<dbReference type="InterPro" id="IPR025105">
    <property type="entry name" value="DUF4010"/>
</dbReference>
<gene>
    <name evidence="4" type="ORF">RGR602_CH00494</name>
</gene>
<keyword evidence="5" id="KW-1185">Reference proteome</keyword>
<feature type="domain" description="MgtC/SapB/SrpB/YhiD N-terminal" evidence="2">
    <location>
        <begin position="10"/>
        <end position="135"/>
    </location>
</feature>
<feature type="transmembrane region" description="Helical" evidence="1">
    <location>
        <begin position="395"/>
        <end position="417"/>
    </location>
</feature>
<feature type="transmembrane region" description="Helical" evidence="1">
    <location>
        <begin position="204"/>
        <end position="225"/>
    </location>
</feature>
<dbReference type="Pfam" id="PF13194">
    <property type="entry name" value="DUF4010"/>
    <property type="match status" value="1"/>
</dbReference>
<dbReference type="HOGENOM" id="CLU_036781_1_1_5"/>
<feature type="transmembrane region" description="Helical" evidence="1">
    <location>
        <begin position="237"/>
        <end position="262"/>
    </location>
</feature>
<feature type="transmembrane region" description="Helical" evidence="1">
    <location>
        <begin position="94"/>
        <end position="127"/>
    </location>
</feature>
<feature type="transmembrane region" description="Helical" evidence="1">
    <location>
        <begin position="309"/>
        <end position="328"/>
    </location>
</feature>
<keyword evidence="1" id="KW-0812">Transmembrane</keyword>
<feature type="domain" description="DUF4010" evidence="3">
    <location>
        <begin position="183"/>
        <end position="391"/>
    </location>
</feature>
<sequence length="423" mass="43814">MEHIEIFQRLGVALAIGLLVGVERGWQERDVRAGGRTAGIRTFALTGFLGGIAGTLHSLIGPFLPATIAALLGLVYVAGNWLETQEDEDYSITSVVAALAVFGLGVLAAVGDIVTAAASGVVMTIILAARHSLHGFLRGMTWPELRSALVLLAMTVVALPLLPDRPLDPWGALNPFSLWVLTITIAALSFAGYLAIKLTGTNRGILLAGAAGGLVSSTALTLSFARYSKQAPQGSTHLAAGAAVAGALSFARVLVIGSALSFDLLAPLAAGLIPAIIGFLIAGFFWVWRSGSAREVPEIELKNPFELRMVFSFAALLGLISLISKMAIDYIGASALYAVAAISGLVDVDAITLSTARLMGTAINVKTAADVILIAVAVNVMTKAVLAFTAGTREYGVALGLASAVAVAMGGIAYFMLRSFMPH</sequence>
<proteinExistence type="predicted"/>
<feature type="transmembrane region" description="Helical" evidence="1">
    <location>
        <begin position="268"/>
        <end position="288"/>
    </location>
</feature>
<dbReference type="Pfam" id="PF02308">
    <property type="entry name" value="MgtC"/>
    <property type="match status" value="1"/>
</dbReference>
<protein>
    <submittedName>
        <fullName evidence="4">MgtC/SapB family transporter protein</fullName>
    </submittedName>
</protein>
<organism evidence="4 5">
    <name type="scientific">Rhizobium gallicum bv. gallicum R602sp</name>
    <dbReference type="NCBI Taxonomy" id="1041138"/>
    <lineage>
        <taxon>Bacteria</taxon>
        <taxon>Pseudomonadati</taxon>
        <taxon>Pseudomonadota</taxon>
        <taxon>Alphaproteobacteria</taxon>
        <taxon>Hyphomicrobiales</taxon>
        <taxon>Rhizobiaceae</taxon>
        <taxon>Rhizobium/Agrobacterium group</taxon>
        <taxon>Rhizobium</taxon>
    </lineage>
</organism>
<evidence type="ECO:0000256" key="1">
    <source>
        <dbReference type="SAM" id="Phobius"/>
    </source>
</evidence>
<dbReference type="RefSeq" id="WP_039843789.1">
    <property type="nucleotide sequence ID" value="NZ_CP006877.1"/>
</dbReference>
<name>A0A0B4WY22_9HYPH</name>
<dbReference type="AlphaFoldDB" id="A0A0B4WY22"/>
<feature type="transmembrane region" description="Helical" evidence="1">
    <location>
        <begin position="147"/>
        <end position="164"/>
    </location>
</feature>
<evidence type="ECO:0000313" key="5">
    <source>
        <dbReference type="Proteomes" id="UP000031368"/>
    </source>
</evidence>
<feature type="transmembrane region" description="Helical" evidence="1">
    <location>
        <begin position="176"/>
        <end position="198"/>
    </location>
</feature>
<dbReference type="PANTHER" id="PTHR39084:SF1">
    <property type="entry name" value="DUF4010 DOMAIN-CONTAINING PROTEIN"/>
    <property type="match status" value="1"/>
</dbReference>
<dbReference type="EMBL" id="CP006877">
    <property type="protein sequence ID" value="AJD39861.1"/>
    <property type="molecule type" value="Genomic_DNA"/>
</dbReference>
<evidence type="ECO:0000259" key="3">
    <source>
        <dbReference type="Pfam" id="PF13194"/>
    </source>
</evidence>
<dbReference type="Proteomes" id="UP000031368">
    <property type="component" value="Chromosome"/>
</dbReference>
<evidence type="ECO:0000313" key="4">
    <source>
        <dbReference type="EMBL" id="AJD39861.1"/>
    </source>
</evidence>
<evidence type="ECO:0000259" key="2">
    <source>
        <dbReference type="Pfam" id="PF02308"/>
    </source>
</evidence>